<sequence>MGKTEWINKGVLNTMGIFKRLKRIAIADVHEVLDKAENPVSMLKQYIRDLEEQLVKVQQALVDQLALEKQCEALVSQTQAAVEKRLQQANLAIERNEDEVAKLALQDKIVNERKLLAYKQQYEAVQAQTADLQSKVKALQEKHEELKLKQHELASRAHTAQAVQAIQTTVSSFGADSAVQGFSRMEERIWALEAKTKASQALAAPFQPSGNSLLQAEAEQELERLKAAK</sequence>
<name>A0ABV5WDU0_9BACI</name>
<dbReference type="PANTHER" id="PTHR31088:SF6">
    <property type="entry name" value="PHAGE SHOCK PROTEIN A"/>
    <property type="match status" value="1"/>
</dbReference>
<comment type="similarity">
    <text evidence="1">Belongs to the PspA/Vipp/IM30 family.</text>
</comment>
<proteinExistence type="inferred from homology"/>
<reference evidence="3 4" key="1">
    <citation type="submission" date="2024-09" db="EMBL/GenBank/DDBJ databases">
        <authorList>
            <person name="Sun Q."/>
            <person name="Mori K."/>
        </authorList>
    </citation>
    <scope>NUCLEOTIDE SEQUENCE [LARGE SCALE GENOMIC DNA]</scope>
    <source>
        <strain evidence="3 4">JCM 11201</strain>
    </source>
</reference>
<evidence type="ECO:0000313" key="3">
    <source>
        <dbReference type="EMBL" id="MFB9758542.1"/>
    </source>
</evidence>
<evidence type="ECO:0000256" key="2">
    <source>
        <dbReference type="SAM" id="Coils"/>
    </source>
</evidence>
<dbReference type="PANTHER" id="PTHR31088">
    <property type="entry name" value="MEMBRANE-ASSOCIATED PROTEIN VIPP1, CHLOROPLASTIC"/>
    <property type="match status" value="1"/>
</dbReference>
<dbReference type="InterPro" id="IPR007157">
    <property type="entry name" value="PspA_VIPP1"/>
</dbReference>
<dbReference type="Proteomes" id="UP001589609">
    <property type="component" value="Unassembled WGS sequence"/>
</dbReference>
<gene>
    <name evidence="3" type="ORF">ACFFMS_08415</name>
</gene>
<feature type="coiled-coil region" evidence="2">
    <location>
        <begin position="40"/>
        <end position="156"/>
    </location>
</feature>
<dbReference type="EMBL" id="JBHMAF010000034">
    <property type="protein sequence ID" value="MFB9758542.1"/>
    <property type="molecule type" value="Genomic_DNA"/>
</dbReference>
<accession>A0ABV5WDU0</accession>
<keyword evidence="2" id="KW-0175">Coiled coil</keyword>
<evidence type="ECO:0000256" key="1">
    <source>
        <dbReference type="ARBA" id="ARBA00043985"/>
    </source>
</evidence>
<evidence type="ECO:0000313" key="4">
    <source>
        <dbReference type="Proteomes" id="UP001589609"/>
    </source>
</evidence>
<keyword evidence="4" id="KW-1185">Reference proteome</keyword>
<protein>
    <submittedName>
        <fullName evidence="3">PspA/IM30 family protein</fullName>
    </submittedName>
</protein>
<dbReference type="Pfam" id="PF04012">
    <property type="entry name" value="PspA_IM30"/>
    <property type="match status" value="1"/>
</dbReference>
<comment type="caution">
    <text evidence="3">The sequence shown here is derived from an EMBL/GenBank/DDBJ whole genome shotgun (WGS) entry which is preliminary data.</text>
</comment>
<organism evidence="3 4">
    <name type="scientific">Ectobacillus funiculus</name>
    <dbReference type="NCBI Taxonomy" id="137993"/>
    <lineage>
        <taxon>Bacteria</taxon>
        <taxon>Bacillati</taxon>
        <taxon>Bacillota</taxon>
        <taxon>Bacilli</taxon>
        <taxon>Bacillales</taxon>
        <taxon>Bacillaceae</taxon>
        <taxon>Ectobacillus</taxon>
    </lineage>
</organism>